<organism evidence="2 3">
    <name type="scientific">Desmophyllum pertusum</name>
    <dbReference type="NCBI Taxonomy" id="174260"/>
    <lineage>
        <taxon>Eukaryota</taxon>
        <taxon>Metazoa</taxon>
        <taxon>Cnidaria</taxon>
        <taxon>Anthozoa</taxon>
        <taxon>Hexacorallia</taxon>
        <taxon>Scleractinia</taxon>
        <taxon>Caryophylliina</taxon>
        <taxon>Caryophylliidae</taxon>
        <taxon>Desmophyllum</taxon>
    </lineage>
</organism>
<evidence type="ECO:0000313" key="2">
    <source>
        <dbReference type="EMBL" id="KAJ7386890.1"/>
    </source>
</evidence>
<sequence>MKRTGKRTTKIPSTFKDFVSSDVQEKPMVEEEDWYLVQFEDKGQLFSVISRNQVHHISPDDMNLDHEEGDFVDAEWPTDGPKADMRVLRAKLEKEREAMGKGTNKKDNQRKEPKTSSSVQPTKKKSVKDKPVTKATAAKDAHDKKAHDEELEGKKKKREENKQKREDVERKRKAELEQAKEN</sequence>
<comment type="caution">
    <text evidence="2">The sequence shown here is derived from an EMBL/GenBank/DDBJ whole genome shotgun (WGS) entry which is preliminary data.</text>
</comment>
<dbReference type="AlphaFoldDB" id="A0A9W9ZT28"/>
<accession>A0A9W9ZT28</accession>
<feature type="compositionally biased region" description="Basic and acidic residues" evidence="1">
    <location>
        <begin position="90"/>
        <end position="114"/>
    </location>
</feature>
<feature type="region of interest" description="Disordered" evidence="1">
    <location>
        <begin position="90"/>
        <end position="182"/>
    </location>
</feature>
<dbReference type="EMBL" id="MU825875">
    <property type="protein sequence ID" value="KAJ7386890.1"/>
    <property type="molecule type" value="Genomic_DNA"/>
</dbReference>
<proteinExistence type="predicted"/>
<name>A0A9W9ZT28_9CNID</name>
<protein>
    <submittedName>
        <fullName evidence="2">Uncharacterized protein</fullName>
    </submittedName>
</protein>
<keyword evidence="3" id="KW-1185">Reference proteome</keyword>
<dbReference type="Proteomes" id="UP001163046">
    <property type="component" value="Unassembled WGS sequence"/>
</dbReference>
<feature type="compositionally biased region" description="Basic and acidic residues" evidence="1">
    <location>
        <begin position="128"/>
        <end position="148"/>
    </location>
</feature>
<feature type="compositionally biased region" description="Basic and acidic residues" evidence="1">
    <location>
        <begin position="158"/>
        <end position="182"/>
    </location>
</feature>
<reference evidence="2" key="1">
    <citation type="submission" date="2023-01" db="EMBL/GenBank/DDBJ databases">
        <title>Genome assembly of the deep-sea coral Lophelia pertusa.</title>
        <authorList>
            <person name="Herrera S."/>
            <person name="Cordes E."/>
        </authorList>
    </citation>
    <scope>NUCLEOTIDE SEQUENCE</scope>
    <source>
        <strain evidence="2">USNM1676648</strain>
        <tissue evidence="2">Polyp</tissue>
    </source>
</reference>
<evidence type="ECO:0000313" key="3">
    <source>
        <dbReference type="Proteomes" id="UP001163046"/>
    </source>
</evidence>
<gene>
    <name evidence="2" type="ORF">OS493_006924</name>
</gene>
<evidence type="ECO:0000256" key="1">
    <source>
        <dbReference type="SAM" id="MobiDB-lite"/>
    </source>
</evidence>
<dbReference type="OrthoDB" id="5984216at2759"/>